<evidence type="ECO:0000313" key="9">
    <source>
        <dbReference type="EMBL" id="KAJ1521844.1"/>
    </source>
</evidence>
<name>A0AAV7X7D6_9NEOP</name>
<dbReference type="GO" id="GO:0003964">
    <property type="term" value="F:RNA-directed DNA polymerase activity"/>
    <property type="evidence" value="ECO:0007669"/>
    <property type="project" value="UniProtKB-KW"/>
</dbReference>
<accession>A0AAV7X7D6</accession>
<comment type="caution">
    <text evidence="9">The sequence shown here is derived from an EMBL/GenBank/DDBJ whole genome shotgun (WGS) entry which is preliminary data.</text>
</comment>
<dbReference type="PANTHER" id="PTHR37984">
    <property type="entry name" value="PROTEIN CBG26694"/>
    <property type="match status" value="1"/>
</dbReference>
<evidence type="ECO:0000256" key="1">
    <source>
        <dbReference type="ARBA" id="ARBA00012493"/>
    </source>
</evidence>
<sequence length="649" mass="72185">MERLLARIGVARLADDGHATIAHLHRTDAPPPPPPPPTDLKPEDVTHLVANFPAVSGVGTGVYKGEPLHLEPEPGSREVYQRARSVPFALTTRYAEAVDKNVRRGVWVPIKAAKYATAIVPVPKKNGSLRLRADYRSTVNKALRADLYRMPTVTEVLTKVGEGRWFAEIDLEEAYAQIPVDEPTGMLLAVNTTKGLFRATRLQFGVNVATSVFQRIMDGLLGALEGTLAYVDNVYVWGSTLRQLYDRLCKVLEVLSKAGFKVNDKCVWATQELQVLGFKVTAEGVQPLEDKARAILEAPRPKDVLELRAFNGLVTFYDRFIKDKATIMEPLYRLLDKGTAWTWGKREQAAFDAIKTIIAGPNVLVHYSLDLPLLMTCDASPVGVGAVLAHIVSEDDTAEERPVMVASRTLNAAERNYAQTDQEALAVVFGCKKFAQYLVGRHFTVVTDHKPLLHILDPCRPVPEQVSPRVLRWLFLLAALDYQMLYKPGKDIGHADFLSRCPLPTKDAGAVDPAGIWLLEARDVQDLSAQDIAEATAEDRQLSAVGHWVRNGWPKDVPQDHADINFTPFKGKKDALSCSKGCLLWGDRVVVPSKLRPRVLALLHGTHLGISYSKAIARSIVWWPGFDAVYLWVYNDRSQIEDCQWHQSY</sequence>
<keyword evidence="3" id="KW-0548">Nucleotidyltransferase</keyword>
<feature type="domain" description="Reverse transcriptase" evidence="8">
    <location>
        <begin position="103"/>
        <end position="280"/>
    </location>
</feature>
<keyword evidence="2" id="KW-0808">Transferase</keyword>
<dbReference type="GO" id="GO:0016787">
    <property type="term" value="F:hydrolase activity"/>
    <property type="evidence" value="ECO:0007669"/>
    <property type="project" value="UniProtKB-KW"/>
</dbReference>
<evidence type="ECO:0000256" key="5">
    <source>
        <dbReference type="ARBA" id="ARBA00022759"/>
    </source>
</evidence>
<evidence type="ECO:0000256" key="7">
    <source>
        <dbReference type="ARBA" id="ARBA00022918"/>
    </source>
</evidence>
<proteinExistence type="predicted"/>
<dbReference type="Gene3D" id="3.10.10.10">
    <property type="entry name" value="HIV Type 1 Reverse Transcriptase, subunit A, domain 1"/>
    <property type="match status" value="1"/>
</dbReference>
<dbReference type="InterPro" id="IPR043502">
    <property type="entry name" value="DNA/RNA_pol_sf"/>
</dbReference>
<dbReference type="CDD" id="cd01647">
    <property type="entry name" value="RT_LTR"/>
    <property type="match status" value="1"/>
</dbReference>
<evidence type="ECO:0000256" key="3">
    <source>
        <dbReference type="ARBA" id="ARBA00022695"/>
    </source>
</evidence>
<dbReference type="InterPro" id="IPR050951">
    <property type="entry name" value="Retrovirus_Pol_polyprotein"/>
</dbReference>
<dbReference type="CDD" id="cd09274">
    <property type="entry name" value="RNase_HI_RT_Ty3"/>
    <property type="match status" value="1"/>
</dbReference>
<evidence type="ECO:0000256" key="4">
    <source>
        <dbReference type="ARBA" id="ARBA00022722"/>
    </source>
</evidence>
<dbReference type="InterPro" id="IPR043128">
    <property type="entry name" value="Rev_trsase/Diguanyl_cyclase"/>
</dbReference>
<protein>
    <recommendedName>
        <fullName evidence="1">RNA-directed DNA polymerase</fullName>
        <ecNumber evidence="1">2.7.7.49</ecNumber>
    </recommendedName>
</protein>
<reference evidence="9" key="1">
    <citation type="submission" date="2022-12" db="EMBL/GenBank/DDBJ databases">
        <title>Chromosome-level genome assembly of the bean flower thrips Megalurothrips usitatus.</title>
        <authorList>
            <person name="Ma L."/>
            <person name="Liu Q."/>
            <person name="Li H."/>
            <person name="Cai W."/>
        </authorList>
    </citation>
    <scope>NUCLEOTIDE SEQUENCE</scope>
    <source>
        <strain evidence="9">Cailab_2022a</strain>
    </source>
</reference>
<dbReference type="PROSITE" id="PS50878">
    <property type="entry name" value="RT_POL"/>
    <property type="match status" value="1"/>
</dbReference>
<dbReference type="GO" id="GO:0004519">
    <property type="term" value="F:endonuclease activity"/>
    <property type="evidence" value="ECO:0007669"/>
    <property type="project" value="UniProtKB-KW"/>
</dbReference>
<dbReference type="PANTHER" id="PTHR37984:SF12">
    <property type="entry name" value="RIBONUCLEASE H"/>
    <property type="match status" value="1"/>
</dbReference>
<dbReference type="Pfam" id="PF00078">
    <property type="entry name" value="RVT_1"/>
    <property type="match status" value="1"/>
</dbReference>
<dbReference type="Gene3D" id="3.30.70.270">
    <property type="match status" value="2"/>
</dbReference>
<dbReference type="InterPro" id="IPR000477">
    <property type="entry name" value="RT_dom"/>
</dbReference>
<evidence type="ECO:0000259" key="8">
    <source>
        <dbReference type="PROSITE" id="PS50878"/>
    </source>
</evidence>
<keyword evidence="6" id="KW-0378">Hydrolase</keyword>
<dbReference type="EMBL" id="JAPTSV010000013">
    <property type="protein sequence ID" value="KAJ1521844.1"/>
    <property type="molecule type" value="Genomic_DNA"/>
</dbReference>
<evidence type="ECO:0000256" key="2">
    <source>
        <dbReference type="ARBA" id="ARBA00022679"/>
    </source>
</evidence>
<evidence type="ECO:0000313" key="10">
    <source>
        <dbReference type="Proteomes" id="UP001075354"/>
    </source>
</evidence>
<dbReference type="Proteomes" id="UP001075354">
    <property type="component" value="Chromosome 13"/>
</dbReference>
<dbReference type="SUPFAM" id="SSF56672">
    <property type="entry name" value="DNA/RNA polymerases"/>
    <property type="match status" value="1"/>
</dbReference>
<evidence type="ECO:0000256" key="6">
    <source>
        <dbReference type="ARBA" id="ARBA00022801"/>
    </source>
</evidence>
<dbReference type="AlphaFoldDB" id="A0AAV7X7D6"/>
<keyword evidence="5" id="KW-0255">Endonuclease</keyword>
<gene>
    <name evidence="9" type="ORF">ONE63_003479</name>
</gene>
<dbReference type="FunFam" id="3.10.20.370:FF:000001">
    <property type="entry name" value="Retrovirus-related Pol polyprotein from transposon 17.6-like protein"/>
    <property type="match status" value="1"/>
</dbReference>
<organism evidence="9 10">
    <name type="scientific">Megalurothrips usitatus</name>
    <name type="common">bean blossom thrips</name>
    <dbReference type="NCBI Taxonomy" id="439358"/>
    <lineage>
        <taxon>Eukaryota</taxon>
        <taxon>Metazoa</taxon>
        <taxon>Ecdysozoa</taxon>
        <taxon>Arthropoda</taxon>
        <taxon>Hexapoda</taxon>
        <taxon>Insecta</taxon>
        <taxon>Pterygota</taxon>
        <taxon>Neoptera</taxon>
        <taxon>Paraneoptera</taxon>
        <taxon>Thysanoptera</taxon>
        <taxon>Terebrantia</taxon>
        <taxon>Thripoidea</taxon>
        <taxon>Thripidae</taxon>
        <taxon>Megalurothrips</taxon>
    </lineage>
</organism>
<dbReference type="EC" id="2.7.7.49" evidence="1"/>
<dbReference type="FunFam" id="3.30.70.270:FF:000020">
    <property type="entry name" value="Transposon Tf2-6 polyprotein-like Protein"/>
    <property type="match status" value="1"/>
</dbReference>
<dbReference type="Pfam" id="PF17917">
    <property type="entry name" value="RT_RNaseH"/>
    <property type="match status" value="1"/>
</dbReference>
<keyword evidence="7" id="KW-0695">RNA-directed DNA polymerase</keyword>
<dbReference type="InterPro" id="IPR041373">
    <property type="entry name" value="RT_RNaseH"/>
</dbReference>
<keyword evidence="10" id="KW-1185">Reference proteome</keyword>
<keyword evidence="4" id="KW-0540">Nuclease</keyword>